<name>A0A5U7LX64_SALER</name>
<dbReference type="GO" id="GO:0004630">
    <property type="term" value="F:phospholipase D activity"/>
    <property type="evidence" value="ECO:0007669"/>
    <property type="project" value="UniProtKB-EC"/>
</dbReference>
<evidence type="ECO:0000256" key="2">
    <source>
        <dbReference type="ARBA" id="ARBA00022737"/>
    </source>
</evidence>
<reference evidence="6" key="1">
    <citation type="submission" date="2018-07" db="EMBL/GenBank/DDBJ databases">
        <authorList>
            <consortium name="PulseNet: The National Subtyping Network for Foodborne Disease Surveillance"/>
            <person name="Tarr C.L."/>
            <person name="Trees E."/>
            <person name="Katz L.S."/>
            <person name="Carleton-Romer H.A."/>
            <person name="Stroika S."/>
            <person name="Kucerova Z."/>
            <person name="Roache K.F."/>
            <person name="Sabol A.L."/>
            <person name="Besser J."/>
            <person name="Gerner-Smidt P."/>
        </authorList>
    </citation>
    <scope>NUCLEOTIDE SEQUENCE</scope>
    <source>
        <strain evidence="6">PNUSAS006765</strain>
    </source>
</reference>
<dbReference type="PANTHER" id="PTHR18896">
    <property type="entry name" value="PHOSPHOLIPASE D"/>
    <property type="match status" value="1"/>
</dbReference>
<dbReference type="SUPFAM" id="SSF56024">
    <property type="entry name" value="Phospholipase D/nuclease"/>
    <property type="match status" value="1"/>
</dbReference>
<feature type="domain" description="PLD phosphodiesterase" evidence="5">
    <location>
        <begin position="220"/>
        <end position="247"/>
    </location>
</feature>
<proteinExistence type="predicted"/>
<dbReference type="GO" id="GO:0009395">
    <property type="term" value="P:phospholipid catabolic process"/>
    <property type="evidence" value="ECO:0007669"/>
    <property type="project" value="TreeGrafter"/>
</dbReference>
<organism evidence="6">
    <name type="scientific">Salmonella enterica</name>
    <name type="common">Salmonella choleraesuis</name>
    <dbReference type="NCBI Taxonomy" id="28901"/>
    <lineage>
        <taxon>Bacteria</taxon>
        <taxon>Pseudomonadati</taxon>
        <taxon>Pseudomonadota</taxon>
        <taxon>Gammaproteobacteria</taxon>
        <taxon>Enterobacterales</taxon>
        <taxon>Enterobacteriaceae</taxon>
        <taxon>Salmonella</taxon>
    </lineage>
</organism>
<dbReference type="AlphaFoldDB" id="A0A5U7LX64"/>
<comment type="caution">
    <text evidence="6">The sequence shown here is derived from an EMBL/GenBank/DDBJ whole genome shotgun (WGS) entry which is preliminary data.</text>
</comment>
<evidence type="ECO:0000259" key="5">
    <source>
        <dbReference type="PROSITE" id="PS50035"/>
    </source>
</evidence>
<keyword evidence="2" id="KW-0677">Repeat</keyword>
<dbReference type="EMBL" id="AAGSEK010000047">
    <property type="protein sequence ID" value="EBR4143393.1"/>
    <property type="molecule type" value="Genomic_DNA"/>
</dbReference>
<accession>A0A5U7LX64</accession>
<dbReference type="SMART" id="SM00155">
    <property type="entry name" value="PLDc"/>
    <property type="match status" value="1"/>
</dbReference>
<protein>
    <recommendedName>
        <fullName evidence="5">PLD phosphodiesterase domain-containing protein</fullName>
    </recommendedName>
</protein>
<comment type="catalytic activity">
    <reaction evidence="1">
        <text>a 1,2-diacyl-sn-glycero-3-phosphocholine + H2O = a 1,2-diacyl-sn-glycero-3-phosphate + choline + H(+)</text>
        <dbReference type="Rhea" id="RHEA:14445"/>
        <dbReference type="ChEBI" id="CHEBI:15354"/>
        <dbReference type="ChEBI" id="CHEBI:15377"/>
        <dbReference type="ChEBI" id="CHEBI:15378"/>
        <dbReference type="ChEBI" id="CHEBI:57643"/>
        <dbReference type="ChEBI" id="CHEBI:58608"/>
        <dbReference type="EC" id="3.1.4.4"/>
    </reaction>
</comment>
<evidence type="ECO:0000256" key="1">
    <source>
        <dbReference type="ARBA" id="ARBA00000798"/>
    </source>
</evidence>
<dbReference type="Pfam" id="PF00614">
    <property type="entry name" value="PLDc"/>
    <property type="match status" value="1"/>
</dbReference>
<evidence type="ECO:0000256" key="3">
    <source>
        <dbReference type="ARBA" id="ARBA00022801"/>
    </source>
</evidence>
<sequence length="462" mass="52271">MRKAEFKYSSKELRPKSAPTMLQDDILRGMHALISKAEHYIYIENQFFISAFGSPSTGVDDDLSPIANSIDKPLIEWATRKMPGDQWALPRNQIVEWLSDKIKWTILGYKPQPFHIYIVLPVHPEGKLNDGTIVAQIHQTRQSLVFGSESLMNRIRRTLWVKNQLEKQSISRAEWCAKIPEIENECGDGYTSIDFVECEKYITLLNLRNHDDIGGKPVTEQIYVHSKLMIVDDRYVLVGSANINERSLLGDHDSELAVLISDMENGIVDIDGTKKLVPYRNFARSLRIAAWQKLLGPTVSNEILNEPAAEKTWQAIREQALTNTNAYEAVFNFIPRNYSADTTVSSGKNDSISNLNKVNATRPGASLWPVWDGVDNDNDIKDAASKMPFSTGFWTSYHGELANSNKLKEIKGYITLLPLHWTENENNLIPYHADLIAYRQVDDSSLQTANEENNEQSGEGTV</sequence>
<dbReference type="InterPro" id="IPR001736">
    <property type="entry name" value="PLipase_D/transphosphatidylase"/>
</dbReference>
<dbReference type="Gene3D" id="3.30.870.10">
    <property type="entry name" value="Endonuclease Chain A"/>
    <property type="match status" value="1"/>
</dbReference>
<dbReference type="CDD" id="cd09141">
    <property type="entry name" value="PLDc_vPLD1_2_yPLD_like_2"/>
    <property type="match status" value="1"/>
</dbReference>
<keyword evidence="4" id="KW-0443">Lipid metabolism</keyword>
<dbReference type="PANTHER" id="PTHR18896:SF76">
    <property type="entry name" value="PHOSPHOLIPASE"/>
    <property type="match status" value="1"/>
</dbReference>
<dbReference type="InterPro" id="IPR015679">
    <property type="entry name" value="PLipase_D_fam"/>
</dbReference>
<dbReference type="PROSITE" id="PS50035">
    <property type="entry name" value="PLD"/>
    <property type="match status" value="1"/>
</dbReference>
<evidence type="ECO:0000256" key="4">
    <source>
        <dbReference type="ARBA" id="ARBA00023098"/>
    </source>
</evidence>
<evidence type="ECO:0000313" key="6">
    <source>
        <dbReference type="EMBL" id="EBR4143393.1"/>
    </source>
</evidence>
<keyword evidence="3" id="KW-0378">Hydrolase</keyword>
<gene>
    <name evidence="6" type="ORF">BVJ40_19140</name>
</gene>